<evidence type="ECO:0000313" key="3">
    <source>
        <dbReference type="Proteomes" id="UP000811609"/>
    </source>
</evidence>
<gene>
    <name evidence="2" type="ORF">CIPAW_01G091400</name>
</gene>
<feature type="chain" id="PRO_5035934491" evidence="1">
    <location>
        <begin position="19"/>
        <end position="143"/>
    </location>
</feature>
<reference evidence="2" key="1">
    <citation type="submission" date="2020-12" db="EMBL/GenBank/DDBJ databases">
        <title>WGS assembly of Carya illinoinensis cv. Pawnee.</title>
        <authorList>
            <person name="Platts A."/>
            <person name="Shu S."/>
            <person name="Wright S."/>
            <person name="Barry K."/>
            <person name="Edger P."/>
            <person name="Pires J.C."/>
            <person name="Schmutz J."/>
        </authorList>
    </citation>
    <scope>NUCLEOTIDE SEQUENCE</scope>
    <source>
        <tissue evidence="2">Leaf</tissue>
    </source>
</reference>
<dbReference type="EMBL" id="CM031809">
    <property type="protein sequence ID" value="KAG6667295.1"/>
    <property type="molecule type" value="Genomic_DNA"/>
</dbReference>
<evidence type="ECO:0000313" key="2">
    <source>
        <dbReference type="EMBL" id="KAG6667295.1"/>
    </source>
</evidence>
<organism evidence="2 3">
    <name type="scientific">Carya illinoinensis</name>
    <name type="common">Pecan</name>
    <dbReference type="NCBI Taxonomy" id="32201"/>
    <lineage>
        <taxon>Eukaryota</taxon>
        <taxon>Viridiplantae</taxon>
        <taxon>Streptophyta</taxon>
        <taxon>Embryophyta</taxon>
        <taxon>Tracheophyta</taxon>
        <taxon>Spermatophyta</taxon>
        <taxon>Magnoliopsida</taxon>
        <taxon>eudicotyledons</taxon>
        <taxon>Gunneridae</taxon>
        <taxon>Pentapetalae</taxon>
        <taxon>rosids</taxon>
        <taxon>fabids</taxon>
        <taxon>Fagales</taxon>
        <taxon>Juglandaceae</taxon>
        <taxon>Carya</taxon>
    </lineage>
</organism>
<proteinExistence type="predicted"/>
<comment type="caution">
    <text evidence="2">The sequence shown here is derived from an EMBL/GenBank/DDBJ whole genome shotgun (WGS) entry which is preliminary data.</text>
</comment>
<dbReference type="Proteomes" id="UP000811609">
    <property type="component" value="Chromosome 1"/>
</dbReference>
<keyword evidence="1" id="KW-0732">Signal</keyword>
<name>A0A8T1RKV2_CARIL</name>
<protein>
    <submittedName>
        <fullName evidence="2">Uncharacterized protein</fullName>
    </submittedName>
</protein>
<dbReference type="AlphaFoldDB" id="A0A8T1RKV2"/>
<feature type="signal peptide" evidence="1">
    <location>
        <begin position="1"/>
        <end position="18"/>
    </location>
</feature>
<sequence length="143" mass="16453">MCFLFFSLMENAVQSVAGIFISYERSSKCRGKDECCHKYLKAVLHWHLLWRPPKTIEFHVPAIWQAGEHPFHNYILWSKYRKRCPTKNSLGNGSVSRRAKACGETAFEFQESDGEWSSNFSPTLAISMKMVLPESNSHCGIVY</sequence>
<keyword evidence="3" id="KW-1185">Reference proteome</keyword>
<accession>A0A8T1RKV2</accession>
<evidence type="ECO:0000256" key="1">
    <source>
        <dbReference type="SAM" id="SignalP"/>
    </source>
</evidence>